<evidence type="ECO:0000256" key="1">
    <source>
        <dbReference type="SAM" id="MobiDB-lite"/>
    </source>
</evidence>
<accession>F4PKV6</accession>
<protein>
    <submittedName>
        <fullName evidence="2">Uncharacterized protein</fullName>
    </submittedName>
</protein>
<evidence type="ECO:0000313" key="2">
    <source>
        <dbReference type="EMBL" id="EGG24230.1"/>
    </source>
</evidence>
<dbReference type="RefSeq" id="XP_004362081.1">
    <property type="nucleotide sequence ID" value="XM_004362024.1"/>
</dbReference>
<dbReference type="EMBL" id="GL883007">
    <property type="protein sequence ID" value="EGG24230.1"/>
    <property type="molecule type" value="Genomic_DNA"/>
</dbReference>
<name>F4PKV6_CACFS</name>
<dbReference type="Proteomes" id="UP000007797">
    <property type="component" value="Unassembled WGS sequence"/>
</dbReference>
<keyword evidence="3" id="KW-1185">Reference proteome</keyword>
<gene>
    <name evidence="2" type="ORF">DFA_06378</name>
</gene>
<evidence type="ECO:0000313" key="3">
    <source>
        <dbReference type="Proteomes" id="UP000007797"/>
    </source>
</evidence>
<organism evidence="2 3">
    <name type="scientific">Cavenderia fasciculata</name>
    <name type="common">Slime mold</name>
    <name type="synonym">Dictyostelium fasciculatum</name>
    <dbReference type="NCBI Taxonomy" id="261658"/>
    <lineage>
        <taxon>Eukaryota</taxon>
        <taxon>Amoebozoa</taxon>
        <taxon>Evosea</taxon>
        <taxon>Eumycetozoa</taxon>
        <taxon>Dictyostelia</taxon>
        <taxon>Acytosteliales</taxon>
        <taxon>Cavenderiaceae</taxon>
        <taxon>Cavenderia</taxon>
    </lineage>
</organism>
<proteinExistence type="predicted"/>
<reference evidence="3" key="1">
    <citation type="journal article" date="2011" name="Genome Res.">
        <title>Phylogeny-wide analysis of social amoeba genomes highlights ancient origins for complex intercellular communication.</title>
        <authorList>
            <person name="Heidel A.J."/>
            <person name="Lawal H.M."/>
            <person name="Felder M."/>
            <person name="Schilde C."/>
            <person name="Helps N.R."/>
            <person name="Tunggal B."/>
            <person name="Rivero F."/>
            <person name="John U."/>
            <person name="Schleicher M."/>
            <person name="Eichinger L."/>
            <person name="Platzer M."/>
            <person name="Noegel A.A."/>
            <person name="Schaap P."/>
            <person name="Gloeckner G."/>
        </authorList>
    </citation>
    <scope>NUCLEOTIDE SEQUENCE [LARGE SCALE GENOMIC DNA]</scope>
    <source>
        <strain evidence="3">SH3</strain>
    </source>
</reference>
<dbReference type="GeneID" id="14876227"/>
<feature type="compositionally biased region" description="Gly residues" evidence="1">
    <location>
        <begin position="57"/>
        <end position="66"/>
    </location>
</feature>
<dbReference type="KEGG" id="dfa:DFA_06378"/>
<sequence>MHIIFSSSIYTDNLSKLSSISSHSIQSEVIQSYSGVSSGYVNSITCGGGCGGSGGGFGGSGGGGGGRPRHEGGGGGGGHNAGMESGRN</sequence>
<feature type="region of interest" description="Disordered" evidence="1">
    <location>
        <begin position="57"/>
        <end position="88"/>
    </location>
</feature>
<dbReference type="AlphaFoldDB" id="F4PKV6"/>